<proteinExistence type="predicted"/>
<sequence length="31" mass="3599">MPEHIKPKAGDVFEWQRLLKGQASAHPSKRR</sequence>
<evidence type="ECO:0000313" key="1">
    <source>
        <dbReference type="EMBL" id="VDN64954.1"/>
    </source>
</evidence>
<reference evidence="1" key="1">
    <citation type="submission" date="2018-11" db="EMBL/GenBank/DDBJ databases">
        <authorList>
            <consortium name="Genoscope - CEA"/>
            <person name="William W."/>
        </authorList>
    </citation>
    <scope>NUCLEOTIDE SEQUENCE [LARGE SCALE GENOMIC DNA]</scope>
    <source>
        <strain evidence="1">T9AD</strain>
    </source>
</reference>
<name>A0A653B8G8_ECTOL</name>
<organism evidence="1">
    <name type="scientific">Ectopseudomonas oleovorans</name>
    <name type="common">Pseudomonas oleovorans</name>
    <dbReference type="NCBI Taxonomy" id="301"/>
    <lineage>
        <taxon>Bacteria</taxon>
        <taxon>Pseudomonadati</taxon>
        <taxon>Pseudomonadota</taxon>
        <taxon>Gammaproteobacteria</taxon>
        <taxon>Pseudomonadales</taxon>
        <taxon>Pseudomonadaceae</taxon>
        <taxon>Ectopseudomonas</taxon>
    </lineage>
</organism>
<dbReference type="AlphaFoldDB" id="A0A653B8G8"/>
<protein>
    <submittedName>
        <fullName evidence="1">Uncharacterized protein</fullName>
    </submittedName>
</protein>
<accession>A0A653B8G8</accession>
<gene>
    <name evidence="1" type="ORF">POT9AD_3979</name>
</gene>
<dbReference type="EMBL" id="LR130779">
    <property type="protein sequence ID" value="VDN64954.1"/>
    <property type="molecule type" value="Genomic_DNA"/>
</dbReference>